<protein>
    <submittedName>
        <fullName evidence="3">UDP-N-acetylmuramyl peptide synthase</fullName>
    </submittedName>
</protein>
<keyword evidence="4" id="KW-1185">Reference proteome</keyword>
<dbReference type="InterPro" id="IPR036615">
    <property type="entry name" value="Mur_ligase_C_dom_sf"/>
</dbReference>
<dbReference type="Proteomes" id="UP001138802">
    <property type="component" value="Unassembled WGS sequence"/>
</dbReference>
<sequence length="487" mass="53549">MTPSSLSALLGSLDVVWKREPSSMSALTNIQWRTNQCDPGSVLFFQRFDDGRDDAELIDRYLLASPFAALVTNKLLDGWTRLPAQTGIYVTHPDDYAEVVRRCCDLIYPLDPSAAVCVGVTGTNGKTTTVKYLEAILAAQGCRVLTIGTLGVSLNGTPRFETGFTSPPLIELRRLLHAERSHYDVVAMEVSSHALDQGRAHGISLRSAAWTNFTLDHLDYHHDEARYFAAKSRILDLLEPSGQLVTTSLEVAERLRSARPGAPIELLRAAEIDRTAVALKPFLALEHNRHNYTLAVALANRVLGATDGAHLGREDWRHLAAVPGRFECKVIGKRTLVIDFAHTPDALETILSAIRGAFPDAYILTLFGCGGGRDRGKRPLMGAAVARYSDHAIVTSDNPRFEDPRSIIADILTGMPQTGREVVVERPAAMTRLFEILSALPEQQPCVALIAGKGHERYLDIQGQKTPYSDQDQVALHMKRLGWRVSS</sequence>
<feature type="domain" description="Mur ligase central" evidence="2">
    <location>
        <begin position="120"/>
        <end position="265"/>
    </location>
</feature>
<reference evidence="3 4" key="1">
    <citation type="journal article" date="2020" name="Microorganisms">
        <title>Osmotic Adaptation and Compatible Solute Biosynthesis of Phototrophic Bacteria as Revealed from Genome Analyses.</title>
        <authorList>
            <person name="Imhoff J.F."/>
            <person name="Rahn T."/>
            <person name="Kunzel S."/>
            <person name="Keller A."/>
            <person name="Neulinger S.C."/>
        </authorList>
    </citation>
    <scope>NUCLEOTIDE SEQUENCE [LARGE SCALE GENOMIC DNA]</scope>
    <source>
        <strain evidence="3 4">DSM 21303</strain>
    </source>
</reference>
<comment type="caution">
    <text evidence="3">The sequence shown here is derived from an EMBL/GenBank/DDBJ whole genome shotgun (WGS) entry which is preliminary data.</text>
</comment>
<dbReference type="SUPFAM" id="SSF53244">
    <property type="entry name" value="MurD-like peptide ligases, peptide-binding domain"/>
    <property type="match status" value="1"/>
</dbReference>
<dbReference type="InterPro" id="IPR004101">
    <property type="entry name" value="Mur_ligase_C"/>
</dbReference>
<evidence type="ECO:0000313" key="4">
    <source>
        <dbReference type="Proteomes" id="UP001138802"/>
    </source>
</evidence>
<dbReference type="Pfam" id="PF02875">
    <property type="entry name" value="Mur_ligase_C"/>
    <property type="match status" value="1"/>
</dbReference>
<dbReference type="GO" id="GO:0016881">
    <property type="term" value="F:acid-amino acid ligase activity"/>
    <property type="evidence" value="ECO:0007669"/>
    <property type="project" value="InterPro"/>
</dbReference>
<name>A0A9X0WG19_9GAMM</name>
<evidence type="ECO:0000259" key="2">
    <source>
        <dbReference type="Pfam" id="PF08245"/>
    </source>
</evidence>
<feature type="domain" description="Mur ligase C-terminal" evidence="1">
    <location>
        <begin position="324"/>
        <end position="435"/>
    </location>
</feature>
<dbReference type="PANTHER" id="PTHR23135:SF4">
    <property type="entry name" value="UDP-N-ACETYLMURAMOYL-L-ALANYL-D-GLUTAMATE--2,6-DIAMINOPIMELATE LIGASE MURE HOMOLOG, CHLOROPLASTIC"/>
    <property type="match status" value="1"/>
</dbReference>
<dbReference type="Pfam" id="PF08245">
    <property type="entry name" value="Mur_ligase_M"/>
    <property type="match status" value="1"/>
</dbReference>
<dbReference type="InterPro" id="IPR036565">
    <property type="entry name" value="Mur-like_cat_sf"/>
</dbReference>
<dbReference type="InterPro" id="IPR013221">
    <property type="entry name" value="Mur_ligase_cen"/>
</dbReference>
<proteinExistence type="predicted"/>
<gene>
    <name evidence="3" type="ORF">CKO25_04575</name>
</gene>
<dbReference type="AlphaFoldDB" id="A0A9X0WG19"/>
<evidence type="ECO:0000259" key="1">
    <source>
        <dbReference type="Pfam" id="PF02875"/>
    </source>
</evidence>
<evidence type="ECO:0000313" key="3">
    <source>
        <dbReference type="EMBL" id="MBK1643943.1"/>
    </source>
</evidence>
<dbReference type="PANTHER" id="PTHR23135">
    <property type="entry name" value="MUR LIGASE FAMILY MEMBER"/>
    <property type="match status" value="1"/>
</dbReference>
<dbReference type="Gene3D" id="3.40.1190.10">
    <property type="entry name" value="Mur-like, catalytic domain"/>
    <property type="match status" value="1"/>
</dbReference>
<dbReference type="GO" id="GO:0005524">
    <property type="term" value="F:ATP binding"/>
    <property type="evidence" value="ECO:0007669"/>
    <property type="project" value="InterPro"/>
</dbReference>
<accession>A0A9X0WG19</accession>
<organism evidence="3 4">
    <name type="scientific">Thiocapsa imhoffii</name>
    <dbReference type="NCBI Taxonomy" id="382777"/>
    <lineage>
        <taxon>Bacteria</taxon>
        <taxon>Pseudomonadati</taxon>
        <taxon>Pseudomonadota</taxon>
        <taxon>Gammaproteobacteria</taxon>
        <taxon>Chromatiales</taxon>
        <taxon>Chromatiaceae</taxon>
        <taxon>Thiocapsa</taxon>
    </lineage>
</organism>
<dbReference type="Gene3D" id="3.90.190.20">
    <property type="entry name" value="Mur ligase, C-terminal domain"/>
    <property type="match status" value="1"/>
</dbReference>
<dbReference type="SUPFAM" id="SSF53623">
    <property type="entry name" value="MurD-like peptide ligases, catalytic domain"/>
    <property type="match status" value="1"/>
</dbReference>
<dbReference type="EMBL" id="NRSD01000003">
    <property type="protein sequence ID" value="MBK1643943.1"/>
    <property type="molecule type" value="Genomic_DNA"/>
</dbReference>